<dbReference type="OrthoDB" id="435460at2759"/>
<evidence type="ECO:0000259" key="10">
    <source>
        <dbReference type="PROSITE" id="PS50172"/>
    </source>
</evidence>
<evidence type="ECO:0000256" key="3">
    <source>
        <dbReference type="ARBA" id="ARBA00022895"/>
    </source>
</evidence>
<feature type="compositionally biased region" description="Polar residues" evidence="9">
    <location>
        <begin position="374"/>
        <end position="389"/>
    </location>
</feature>
<proteinExistence type="inferred from homology"/>
<feature type="region of interest" description="Disordered" evidence="9">
    <location>
        <begin position="187"/>
        <end position="249"/>
    </location>
</feature>
<dbReference type="GO" id="GO:0042162">
    <property type="term" value="F:telomeric DNA binding"/>
    <property type="evidence" value="ECO:0007669"/>
    <property type="project" value="TreeGrafter"/>
</dbReference>
<dbReference type="InterPro" id="IPR036431">
    <property type="entry name" value="ARID_dom_sf"/>
</dbReference>
<reference evidence="12" key="1">
    <citation type="journal article" date="2021" name="IMA Fungus">
        <title>Genomic characterization of three marine fungi, including Emericellopsis atlantica sp. nov. with signatures of a generalist lifestyle and marine biomass degradation.</title>
        <authorList>
            <person name="Hagestad O.C."/>
            <person name="Hou L."/>
            <person name="Andersen J.H."/>
            <person name="Hansen E.H."/>
            <person name="Altermark B."/>
            <person name="Li C."/>
            <person name="Kuhnert E."/>
            <person name="Cox R.J."/>
            <person name="Crous P.W."/>
            <person name="Spatafora J.W."/>
            <person name="Lail K."/>
            <person name="Amirebrahimi M."/>
            <person name="Lipzen A."/>
            <person name="Pangilinan J."/>
            <person name="Andreopoulos W."/>
            <person name="Hayes R.D."/>
            <person name="Ng V."/>
            <person name="Grigoriev I.V."/>
            <person name="Jackson S.A."/>
            <person name="Sutton T.D.S."/>
            <person name="Dobson A.D.W."/>
            <person name="Rama T."/>
        </authorList>
    </citation>
    <scope>NUCLEOTIDE SEQUENCE</scope>
    <source>
        <strain evidence="12">TRa018bII</strain>
    </source>
</reference>
<dbReference type="CDD" id="cd11655">
    <property type="entry name" value="rap1_myb-like"/>
    <property type="match status" value="1"/>
</dbReference>
<keyword evidence="4" id="KW-0805">Transcription regulation</keyword>
<dbReference type="InterPro" id="IPR039595">
    <property type="entry name" value="TE2IP/Rap1"/>
</dbReference>
<dbReference type="SMART" id="SM00292">
    <property type="entry name" value="BRCT"/>
    <property type="match status" value="1"/>
</dbReference>
<evidence type="ECO:0000259" key="11">
    <source>
        <dbReference type="PROSITE" id="PS51011"/>
    </source>
</evidence>
<dbReference type="Pfam" id="PF11626">
    <property type="entry name" value="Rap1_C"/>
    <property type="match status" value="1"/>
</dbReference>
<dbReference type="SUPFAM" id="SSF52113">
    <property type="entry name" value="BRCT domain"/>
    <property type="match status" value="1"/>
</dbReference>
<evidence type="ECO:0000256" key="7">
    <source>
        <dbReference type="ARBA" id="ARBA00023242"/>
    </source>
</evidence>
<feature type="region of interest" description="Disordered" evidence="9">
    <location>
        <begin position="318"/>
        <end position="395"/>
    </location>
</feature>
<gene>
    <name evidence="12" type="ORF">BJ875DRAFT_286677</name>
</gene>
<feature type="region of interest" description="Disordered" evidence="9">
    <location>
        <begin position="92"/>
        <end position="112"/>
    </location>
</feature>
<name>A0A9P7YSG1_9HELO</name>
<dbReference type="InterPro" id="IPR001606">
    <property type="entry name" value="ARID_dom"/>
</dbReference>
<dbReference type="InterPro" id="IPR021661">
    <property type="entry name" value="Rap1_C"/>
</dbReference>
<dbReference type="InterPro" id="IPR009057">
    <property type="entry name" value="Homeodomain-like_sf"/>
</dbReference>
<evidence type="ECO:0000256" key="4">
    <source>
        <dbReference type="ARBA" id="ARBA00023015"/>
    </source>
</evidence>
<dbReference type="PANTHER" id="PTHR16466">
    <property type="entry name" value="TELOMERE REPEAT-BINDING FACTOR 2-INTERACTING PROTEIN 1"/>
    <property type="match status" value="1"/>
</dbReference>
<dbReference type="InterPro" id="IPR001357">
    <property type="entry name" value="BRCT_dom"/>
</dbReference>
<dbReference type="Pfam" id="PF08914">
    <property type="entry name" value="Myb_Rap1"/>
    <property type="match status" value="1"/>
</dbReference>
<dbReference type="GO" id="GO:0031848">
    <property type="term" value="P:protection from non-homologous end joining at telomere"/>
    <property type="evidence" value="ECO:0007669"/>
    <property type="project" value="TreeGrafter"/>
</dbReference>
<dbReference type="PANTHER" id="PTHR16466:SF6">
    <property type="entry name" value="TELOMERIC REPEAT-BINDING FACTOR 2-INTERACTING PROTEIN 1"/>
    <property type="match status" value="1"/>
</dbReference>
<comment type="caution">
    <text evidence="12">The sequence shown here is derived from an EMBL/GenBank/DDBJ whole genome shotgun (WGS) entry which is preliminary data.</text>
</comment>
<comment type="subunit">
    <text evidence="8">Homodimer.</text>
</comment>
<feature type="region of interest" description="Disordered" evidence="9">
    <location>
        <begin position="523"/>
        <end position="565"/>
    </location>
</feature>
<comment type="subcellular location">
    <subcellularLocation>
        <location evidence="8">Nucleus</location>
    </subcellularLocation>
    <subcellularLocation>
        <location evidence="8">Chromosome</location>
        <location evidence="8">Telomere</location>
    </subcellularLocation>
</comment>
<evidence type="ECO:0000313" key="13">
    <source>
        <dbReference type="Proteomes" id="UP000824998"/>
    </source>
</evidence>
<evidence type="ECO:0000256" key="2">
    <source>
        <dbReference type="ARBA" id="ARBA00022454"/>
    </source>
</evidence>
<dbReference type="Pfam" id="PF01388">
    <property type="entry name" value="ARID"/>
    <property type="match status" value="1"/>
</dbReference>
<feature type="domain" description="ARID" evidence="11">
    <location>
        <begin position="395"/>
        <end position="490"/>
    </location>
</feature>
<accession>A0A9P7YSG1</accession>
<dbReference type="Gene3D" id="1.10.10.60">
    <property type="entry name" value="Homeodomain-like"/>
    <property type="match status" value="2"/>
</dbReference>
<dbReference type="Gene3D" id="3.40.50.10190">
    <property type="entry name" value="BRCT domain"/>
    <property type="match status" value="1"/>
</dbReference>
<feature type="compositionally biased region" description="Acidic residues" evidence="9">
    <location>
        <begin position="536"/>
        <end position="546"/>
    </location>
</feature>
<dbReference type="EMBL" id="MU251364">
    <property type="protein sequence ID" value="KAG9238911.1"/>
    <property type="molecule type" value="Genomic_DNA"/>
</dbReference>
<dbReference type="SUPFAM" id="SSF46774">
    <property type="entry name" value="ARID-like"/>
    <property type="match status" value="1"/>
</dbReference>
<dbReference type="GO" id="GO:0010833">
    <property type="term" value="P:telomere maintenance via telomere lengthening"/>
    <property type="evidence" value="ECO:0007669"/>
    <property type="project" value="UniProtKB-UniRule"/>
</dbReference>
<keyword evidence="7 8" id="KW-0539">Nucleus</keyword>
<evidence type="ECO:0000256" key="9">
    <source>
        <dbReference type="SAM" id="MobiDB-lite"/>
    </source>
</evidence>
<evidence type="ECO:0000256" key="1">
    <source>
        <dbReference type="ARBA" id="ARBA00010467"/>
    </source>
</evidence>
<evidence type="ECO:0000256" key="6">
    <source>
        <dbReference type="ARBA" id="ARBA00023163"/>
    </source>
</evidence>
<sequence length="813" mass="92250">MARVVYEGVRGGEGELFAGIKFYFLQRIPTRSTWIELVQNNGGEIVKLDKNADFIIGDHARQNQPPGAVSWKWIEDSVRTGELADIEKHCAGPPKGTIREVGSGKPVKRGKTPFTVDDDKVLMAWVLKAERSGISTKGNETYKRLEMKNPRHTFQSWRDRWIKYVSYHARPALPTDDDDELDNREDEIDEITRPKPATTTRRPAPKVSPKRPTKVSEPTPIPSKSKTTRDNGLEHEGESPEPSTSSRPVILATCKPFTPKENRLLQQSYADIENLDEDRTIDAWMNWALKYPTHSAQEWRNHYNKKIKPLMVQDGVEEEDEVEDVERTTFNHGKTSRTHNSPSKGSPQKPPNEKSLDISSGPRPDQTPIKSPREQQLQVSSDSPQSTNAAVDPTTTDEHLFEQQVRELAEVQEFELEINPEICGRTTPLFRLWQVVMSEELGGYDHVTGAGLWPKVADALGFDQSQLRQAASDLKDCYNEILADYEILREEYRRNNQDLTDSQEIALEAQLHENSPRYQLQQQRLEQTNDQNGADQDQEEDFDDVDAPFPSSKRRPSPLEERSTSAGWMVQAWSFNKRQKIDKGKGRTVEIPGTPEEITFTSGFKGPHEPSPLNSQAQVHTDTEQDGLDNLDTETYSSPSRKLDFTTQPAKKLARFLEPETQDFRFGTQAVANRPSSVISVSSDSPSEVDDALDVVDEVKETFPDDPSTQSQTQSQKEQDLIPFIERWVGLGYEEELVIDALEATSMQTDDFGPVVESLKQGEGIPKDMRGVWPKEDDEALYDADSHQFLRLVSKHTARGVQERREFLKDMHE</sequence>
<evidence type="ECO:0000256" key="8">
    <source>
        <dbReference type="RuleBase" id="RU367107"/>
    </source>
</evidence>
<evidence type="ECO:0000256" key="5">
    <source>
        <dbReference type="ARBA" id="ARBA00023159"/>
    </source>
</evidence>
<dbReference type="InterPro" id="IPR015010">
    <property type="entry name" value="TERF2IP_Myb"/>
</dbReference>
<dbReference type="InterPro" id="IPR036420">
    <property type="entry name" value="BRCT_dom_sf"/>
</dbReference>
<dbReference type="SMART" id="SM00501">
    <property type="entry name" value="BRIGHT"/>
    <property type="match status" value="1"/>
</dbReference>
<dbReference type="AlphaFoldDB" id="A0A9P7YSG1"/>
<dbReference type="Proteomes" id="UP000824998">
    <property type="component" value="Unassembled WGS sequence"/>
</dbReference>
<keyword evidence="6" id="KW-0804">Transcription</keyword>
<dbReference type="Pfam" id="PF16589">
    <property type="entry name" value="BRCT_2"/>
    <property type="match status" value="1"/>
</dbReference>
<dbReference type="GO" id="GO:0070187">
    <property type="term" value="C:shelterin complex"/>
    <property type="evidence" value="ECO:0007669"/>
    <property type="project" value="TreeGrafter"/>
</dbReference>
<feature type="domain" description="BRCT" evidence="10">
    <location>
        <begin position="12"/>
        <end position="91"/>
    </location>
</feature>
<feature type="compositionally biased region" description="Polar residues" evidence="9">
    <location>
        <begin position="633"/>
        <end position="642"/>
    </location>
</feature>
<keyword evidence="5" id="KW-0010">Activator</keyword>
<feature type="compositionally biased region" description="Polar residues" evidence="9">
    <location>
        <begin position="523"/>
        <end position="534"/>
    </location>
</feature>
<feature type="compositionally biased region" description="Polar residues" evidence="9">
    <location>
        <begin position="328"/>
        <end position="346"/>
    </location>
</feature>
<comment type="similarity">
    <text evidence="1 8">Belongs to the RAP1 family.</text>
</comment>
<dbReference type="CDD" id="cd16100">
    <property type="entry name" value="ARID"/>
    <property type="match status" value="1"/>
</dbReference>
<dbReference type="Gene3D" id="1.10.10.2170">
    <property type="match status" value="1"/>
</dbReference>
<dbReference type="PROSITE" id="PS51011">
    <property type="entry name" value="ARID"/>
    <property type="match status" value="1"/>
</dbReference>
<organism evidence="12 13">
    <name type="scientific">Amylocarpus encephaloides</name>
    <dbReference type="NCBI Taxonomy" id="45428"/>
    <lineage>
        <taxon>Eukaryota</taxon>
        <taxon>Fungi</taxon>
        <taxon>Dikarya</taxon>
        <taxon>Ascomycota</taxon>
        <taxon>Pezizomycotina</taxon>
        <taxon>Leotiomycetes</taxon>
        <taxon>Helotiales</taxon>
        <taxon>Helotiales incertae sedis</taxon>
        <taxon>Amylocarpus</taxon>
    </lineage>
</organism>
<dbReference type="PROSITE" id="PS50172">
    <property type="entry name" value="BRCT"/>
    <property type="match status" value="1"/>
</dbReference>
<keyword evidence="3 8" id="KW-0779">Telomere</keyword>
<protein>
    <recommendedName>
        <fullName evidence="8">DNA-binding protein RAP1</fullName>
    </recommendedName>
</protein>
<dbReference type="SMART" id="SM01014">
    <property type="entry name" value="ARID"/>
    <property type="match status" value="1"/>
</dbReference>
<keyword evidence="13" id="KW-1185">Reference proteome</keyword>
<feature type="region of interest" description="Disordered" evidence="9">
    <location>
        <begin position="602"/>
        <end position="642"/>
    </location>
</feature>
<comment type="function">
    <text evidence="8">Involved in the regulation of telomere length, clustering and has a specific role in telomere position effect (TPE).</text>
</comment>
<dbReference type="InterPro" id="IPR038104">
    <property type="entry name" value="Rap1_C_sf"/>
</dbReference>
<feature type="compositionally biased region" description="Basic and acidic residues" evidence="9">
    <location>
        <begin position="227"/>
        <end position="238"/>
    </location>
</feature>
<dbReference type="SUPFAM" id="SSF46689">
    <property type="entry name" value="Homeodomain-like"/>
    <property type="match status" value="2"/>
</dbReference>
<evidence type="ECO:0000313" key="12">
    <source>
        <dbReference type="EMBL" id="KAG9238911.1"/>
    </source>
</evidence>
<dbReference type="Gene3D" id="1.10.150.60">
    <property type="entry name" value="ARID DNA-binding domain"/>
    <property type="match status" value="1"/>
</dbReference>
<keyword evidence="2 8" id="KW-0158">Chromosome</keyword>